<evidence type="ECO:0000313" key="1">
    <source>
        <dbReference type="EMBL" id="PZG21549.1"/>
    </source>
</evidence>
<dbReference type="Gene3D" id="3.10.20.30">
    <property type="match status" value="1"/>
</dbReference>
<accession>A0A2W2EXG5</accession>
<proteinExistence type="predicted"/>
<dbReference type="NCBIfam" id="TIGR01683">
    <property type="entry name" value="thiS"/>
    <property type="match status" value="1"/>
</dbReference>
<comment type="caution">
    <text evidence="1">The sequence shown here is derived from an EMBL/GenBank/DDBJ whole genome shotgun (WGS) entry which is preliminary data.</text>
</comment>
<dbReference type="AlphaFoldDB" id="A0A2W2EXG5"/>
<dbReference type="CDD" id="cd00565">
    <property type="entry name" value="Ubl_ThiS"/>
    <property type="match status" value="1"/>
</dbReference>
<sequence length="71" mass="7341">MSGSFMIVTINGSAHEVADGITVAQAVRTLTPATTGVAVAVNDEVVTRGAWETTALRDRDRVEVLTAVQGG</sequence>
<name>A0A2W2EXG5_9ACTN</name>
<reference evidence="1 2" key="1">
    <citation type="submission" date="2018-01" db="EMBL/GenBank/DDBJ databases">
        <title>Draft genome sequence of Nonomuraea sp. KC333.</title>
        <authorList>
            <person name="Sahin N."/>
            <person name="Saygin H."/>
            <person name="Ay H."/>
        </authorList>
    </citation>
    <scope>NUCLEOTIDE SEQUENCE [LARGE SCALE GENOMIC DNA]</scope>
    <source>
        <strain evidence="1 2">KC333</strain>
    </source>
</reference>
<protein>
    <submittedName>
        <fullName evidence="1">Thiamine biosynthesis protein ThiS</fullName>
    </submittedName>
</protein>
<dbReference type="InterPro" id="IPR016155">
    <property type="entry name" value="Mopterin_synth/thiamin_S_b"/>
</dbReference>
<dbReference type="InterPro" id="IPR012675">
    <property type="entry name" value="Beta-grasp_dom_sf"/>
</dbReference>
<dbReference type="SUPFAM" id="SSF54285">
    <property type="entry name" value="MoaD/ThiS"/>
    <property type="match status" value="1"/>
</dbReference>
<evidence type="ECO:0000313" key="2">
    <source>
        <dbReference type="Proteomes" id="UP000249304"/>
    </source>
</evidence>
<gene>
    <name evidence="1" type="primary">thiS</name>
    <name evidence="1" type="ORF">C1J01_06545</name>
</gene>
<dbReference type="OrthoDB" id="163636at2"/>
<dbReference type="InterPro" id="IPR003749">
    <property type="entry name" value="ThiS/MoaD-like"/>
</dbReference>
<dbReference type="Proteomes" id="UP000249304">
    <property type="component" value="Unassembled WGS sequence"/>
</dbReference>
<dbReference type="PANTHER" id="PTHR34472:SF1">
    <property type="entry name" value="SULFUR CARRIER PROTEIN THIS"/>
    <property type="match status" value="1"/>
</dbReference>
<dbReference type="Pfam" id="PF02597">
    <property type="entry name" value="ThiS"/>
    <property type="match status" value="1"/>
</dbReference>
<keyword evidence="2" id="KW-1185">Reference proteome</keyword>
<dbReference type="InterPro" id="IPR010035">
    <property type="entry name" value="Thi_S"/>
</dbReference>
<organism evidence="1 2">
    <name type="scientific">Nonomuraea aridisoli</name>
    <dbReference type="NCBI Taxonomy" id="2070368"/>
    <lineage>
        <taxon>Bacteria</taxon>
        <taxon>Bacillati</taxon>
        <taxon>Actinomycetota</taxon>
        <taxon>Actinomycetes</taxon>
        <taxon>Streptosporangiales</taxon>
        <taxon>Streptosporangiaceae</taxon>
        <taxon>Nonomuraea</taxon>
    </lineage>
</organism>
<dbReference type="EMBL" id="POUD01000016">
    <property type="protein sequence ID" value="PZG21549.1"/>
    <property type="molecule type" value="Genomic_DNA"/>
</dbReference>
<dbReference type="PANTHER" id="PTHR34472">
    <property type="entry name" value="SULFUR CARRIER PROTEIN THIS"/>
    <property type="match status" value="1"/>
</dbReference>